<gene>
    <name evidence="7" type="ORF">LCGC14_1781250</name>
</gene>
<dbReference type="GO" id="GO:0033539">
    <property type="term" value="P:fatty acid beta-oxidation using acyl-CoA dehydrogenase"/>
    <property type="evidence" value="ECO:0007669"/>
    <property type="project" value="TreeGrafter"/>
</dbReference>
<dbReference type="FunFam" id="3.40.50.1220:FF:000001">
    <property type="entry name" value="Electron transfer flavoprotein, alpha subunit"/>
    <property type="match status" value="1"/>
</dbReference>
<dbReference type="GO" id="GO:0009055">
    <property type="term" value="F:electron transfer activity"/>
    <property type="evidence" value="ECO:0007669"/>
    <property type="project" value="InterPro"/>
</dbReference>
<dbReference type="InterPro" id="IPR001308">
    <property type="entry name" value="ETF_a/FixB"/>
</dbReference>
<reference evidence="7" key="1">
    <citation type="journal article" date="2015" name="Nature">
        <title>Complex archaea that bridge the gap between prokaryotes and eukaryotes.</title>
        <authorList>
            <person name="Spang A."/>
            <person name="Saw J.H."/>
            <person name="Jorgensen S.L."/>
            <person name="Zaremba-Niedzwiedzka K."/>
            <person name="Martijn J."/>
            <person name="Lind A.E."/>
            <person name="van Eijk R."/>
            <person name="Schleper C."/>
            <person name="Guy L."/>
            <person name="Ettema T.J."/>
        </authorList>
    </citation>
    <scope>NUCLEOTIDE SEQUENCE</scope>
</reference>
<evidence type="ECO:0000256" key="1">
    <source>
        <dbReference type="ARBA" id="ARBA00005817"/>
    </source>
</evidence>
<dbReference type="Pfam" id="PF00766">
    <property type="entry name" value="ETF_alpha"/>
    <property type="match status" value="1"/>
</dbReference>
<keyword evidence="2" id="KW-0813">Transport</keyword>
<dbReference type="InterPro" id="IPR014729">
    <property type="entry name" value="Rossmann-like_a/b/a_fold"/>
</dbReference>
<dbReference type="AlphaFoldDB" id="A0A0F9HI10"/>
<dbReference type="EMBL" id="LAZR01016847">
    <property type="protein sequence ID" value="KKM02757.1"/>
    <property type="molecule type" value="Genomic_DNA"/>
</dbReference>
<protein>
    <recommendedName>
        <fullName evidence="6">Electron transfer flavoprotein alpha/beta-subunit N-terminal domain-containing protein</fullName>
    </recommendedName>
</protein>
<keyword evidence="5" id="KW-0249">Electron transport</keyword>
<proteinExistence type="inferred from homology"/>
<keyword evidence="3" id="KW-0285">Flavoprotein</keyword>
<comment type="similarity">
    <text evidence="1">Belongs to the ETF alpha-subunit/FixB family.</text>
</comment>
<dbReference type="Pfam" id="PF01012">
    <property type="entry name" value="ETF"/>
    <property type="match status" value="1"/>
</dbReference>
<dbReference type="SUPFAM" id="SSF52402">
    <property type="entry name" value="Adenine nucleotide alpha hydrolases-like"/>
    <property type="match status" value="1"/>
</dbReference>
<dbReference type="PANTHER" id="PTHR43153:SF1">
    <property type="entry name" value="ELECTRON TRANSFER FLAVOPROTEIN SUBUNIT ALPHA, MITOCHONDRIAL"/>
    <property type="match status" value="1"/>
</dbReference>
<comment type="caution">
    <text evidence="7">The sequence shown here is derived from an EMBL/GenBank/DDBJ whole genome shotgun (WGS) entry which is preliminary data.</text>
</comment>
<dbReference type="InterPro" id="IPR018206">
    <property type="entry name" value="ETF_asu_C_CS"/>
</dbReference>
<dbReference type="InterPro" id="IPR014730">
    <property type="entry name" value="ETF_a/b_N"/>
</dbReference>
<dbReference type="InterPro" id="IPR033947">
    <property type="entry name" value="ETF_alpha_N"/>
</dbReference>
<dbReference type="Gene3D" id="3.40.50.1220">
    <property type="entry name" value="TPP-binding domain"/>
    <property type="match status" value="1"/>
</dbReference>
<evidence type="ECO:0000256" key="2">
    <source>
        <dbReference type="ARBA" id="ARBA00022448"/>
    </source>
</evidence>
<dbReference type="SUPFAM" id="SSF52467">
    <property type="entry name" value="DHS-like NAD/FAD-binding domain"/>
    <property type="match status" value="1"/>
</dbReference>
<organism evidence="7">
    <name type="scientific">marine sediment metagenome</name>
    <dbReference type="NCBI Taxonomy" id="412755"/>
    <lineage>
        <taxon>unclassified sequences</taxon>
        <taxon>metagenomes</taxon>
        <taxon>ecological metagenomes</taxon>
    </lineage>
</organism>
<dbReference type="PIRSF" id="PIRSF000089">
    <property type="entry name" value="Electra_flavoP_a"/>
    <property type="match status" value="1"/>
</dbReference>
<name>A0A0F9HI10_9ZZZZ</name>
<dbReference type="CDD" id="cd01715">
    <property type="entry name" value="ETF_alpha"/>
    <property type="match status" value="1"/>
</dbReference>
<accession>A0A0F9HI10</accession>
<feature type="domain" description="Electron transfer flavoprotein alpha/beta-subunit N-terminal" evidence="6">
    <location>
        <begin position="8"/>
        <end position="201"/>
    </location>
</feature>
<dbReference type="PROSITE" id="PS00696">
    <property type="entry name" value="ETF_ALPHA"/>
    <property type="match status" value="1"/>
</dbReference>
<evidence type="ECO:0000256" key="5">
    <source>
        <dbReference type="ARBA" id="ARBA00022982"/>
    </source>
</evidence>
<evidence type="ECO:0000256" key="3">
    <source>
        <dbReference type="ARBA" id="ARBA00022630"/>
    </source>
</evidence>
<dbReference type="InterPro" id="IPR014731">
    <property type="entry name" value="ETF_asu_C"/>
</dbReference>
<evidence type="ECO:0000259" key="6">
    <source>
        <dbReference type="SMART" id="SM00893"/>
    </source>
</evidence>
<dbReference type="InterPro" id="IPR029035">
    <property type="entry name" value="DHS-like_NAD/FAD-binding_dom"/>
</dbReference>
<evidence type="ECO:0000256" key="4">
    <source>
        <dbReference type="ARBA" id="ARBA00022827"/>
    </source>
</evidence>
<dbReference type="Gene3D" id="3.40.50.620">
    <property type="entry name" value="HUPs"/>
    <property type="match status" value="1"/>
</dbReference>
<keyword evidence="4" id="KW-0274">FAD</keyword>
<sequence length="332" mass="35577">MRLDHKNIWVIVEKKDKEIHPVSFELLSKGLALKKELGESLVAVFPGDAGKKDINMLEQYGADEILLINSERSPAGSCETVAELICMAVEEEKPQVLLAGATIYGRTLMPLIAVRLKTGLTADCTELSIDRDRKILLQTRPAFGGNIMATIECADSRPQMATVRPRVFRMEKKPGAVKAMVVSKCYSPGVRRAARVLETAVREESLDIGQAEVIVAGGRGLGKPEGFDLISELADKIGGMTGASRGAVDLGWISQAHQVGQTGHTVSPKLYVACGISGAVQHLAGMKGSGTIIAVNEDPDAPIFEAADYGIVGDLYDIVPGILKELERGESK</sequence>
<dbReference type="SMART" id="SM00893">
    <property type="entry name" value="ETF"/>
    <property type="match status" value="1"/>
</dbReference>
<evidence type="ECO:0000313" key="7">
    <source>
        <dbReference type="EMBL" id="KKM02757.1"/>
    </source>
</evidence>
<dbReference type="PANTHER" id="PTHR43153">
    <property type="entry name" value="ELECTRON TRANSFER FLAVOPROTEIN ALPHA"/>
    <property type="match status" value="1"/>
</dbReference>
<dbReference type="GO" id="GO:0050660">
    <property type="term" value="F:flavin adenine dinucleotide binding"/>
    <property type="evidence" value="ECO:0007669"/>
    <property type="project" value="InterPro"/>
</dbReference>